<dbReference type="Gene3D" id="3.40.50.300">
    <property type="entry name" value="P-loop containing nucleotide triphosphate hydrolases"/>
    <property type="match status" value="1"/>
</dbReference>
<dbReference type="EMBL" id="JACOMF010000074">
    <property type="protein sequence ID" value="MBC4018716.1"/>
    <property type="molecule type" value="Genomic_DNA"/>
</dbReference>
<dbReference type="Pfam" id="PF01656">
    <property type="entry name" value="CbiA"/>
    <property type="match status" value="1"/>
</dbReference>
<protein>
    <submittedName>
        <fullName evidence="2">ParA family protein</fullName>
    </submittedName>
</protein>
<dbReference type="InterPro" id="IPR027417">
    <property type="entry name" value="P-loop_NTPase"/>
</dbReference>
<dbReference type="CDD" id="cd02042">
    <property type="entry name" value="ParAB_family"/>
    <property type="match status" value="1"/>
</dbReference>
<dbReference type="SUPFAM" id="SSF52540">
    <property type="entry name" value="P-loop containing nucleoside triphosphate hydrolases"/>
    <property type="match status" value="1"/>
</dbReference>
<name>A0A9X0UG75_9PROT</name>
<dbReference type="PANTHER" id="PTHR13696:SF96">
    <property type="entry name" value="COBQ_COBB_MIND_PARA NUCLEOTIDE BINDING DOMAIN-CONTAINING PROTEIN"/>
    <property type="match status" value="1"/>
</dbReference>
<dbReference type="PIRSF" id="PIRSF009320">
    <property type="entry name" value="Nuc_binding_HP_1000"/>
    <property type="match status" value="1"/>
</dbReference>
<dbReference type="RefSeq" id="WP_186773458.1">
    <property type="nucleotide sequence ID" value="NZ_JACOMF010000074.1"/>
</dbReference>
<reference evidence="2" key="1">
    <citation type="submission" date="2020-08" db="EMBL/GenBank/DDBJ databases">
        <authorList>
            <person name="Hu Y."/>
            <person name="Nguyen S.V."/>
            <person name="Li F."/>
            <person name="Fanning S."/>
        </authorList>
    </citation>
    <scope>NUCLEOTIDE SEQUENCE</scope>
    <source>
        <strain evidence="2">SYSU D8009</strain>
    </source>
</reference>
<evidence type="ECO:0000313" key="2">
    <source>
        <dbReference type="EMBL" id="MBC4018716.1"/>
    </source>
</evidence>
<feature type="domain" description="CobQ/CobB/MinD/ParA nucleotide binding" evidence="1">
    <location>
        <begin position="8"/>
        <end position="137"/>
    </location>
</feature>
<gene>
    <name evidence="2" type="ORF">H7965_25995</name>
</gene>
<evidence type="ECO:0000313" key="3">
    <source>
        <dbReference type="Proteomes" id="UP000600101"/>
    </source>
</evidence>
<sequence>MKILVLHTPKGGSGKSTLAREIAVAASLAGRSAALADLDPQGTTSGWYKRRKAEAPALVRYTPGASLDPLRAAGVDWLVVDTPPATPAFLPGLLALADAVLVPVRPTPDDLLAAAPIARSLAKHSAWAFVLSQVPPRSRLTDGAARQLAALGRVAPAQMTFRADFPAAAIAGQAAMEFTGKAAEEAAALYAYAVQLMGESDATSQG</sequence>
<dbReference type="AlphaFoldDB" id="A0A9X0UG75"/>
<dbReference type="PANTHER" id="PTHR13696">
    <property type="entry name" value="P-LOOP CONTAINING NUCLEOSIDE TRIPHOSPHATE HYDROLASE"/>
    <property type="match status" value="1"/>
</dbReference>
<comment type="caution">
    <text evidence="2">The sequence shown here is derived from an EMBL/GenBank/DDBJ whole genome shotgun (WGS) entry which is preliminary data.</text>
</comment>
<organism evidence="2 3">
    <name type="scientific">Siccirubricoccus deserti</name>
    <dbReference type="NCBI Taxonomy" id="2013562"/>
    <lineage>
        <taxon>Bacteria</taxon>
        <taxon>Pseudomonadati</taxon>
        <taxon>Pseudomonadota</taxon>
        <taxon>Alphaproteobacteria</taxon>
        <taxon>Acetobacterales</taxon>
        <taxon>Roseomonadaceae</taxon>
        <taxon>Siccirubricoccus</taxon>
    </lineage>
</organism>
<accession>A0A9X0UG75</accession>
<proteinExistence type="predicted"/>
<evidence type="ECO:0000259" key="1">
    <source>
        <dbReference type="Pfam" id="PF01656"/>
    </source>
</evidence>
<keyword evidence="3" id="KW-1185">Reference proteome</keyword>
<dbReference type="Proteomes" id="UP000600101">
    <property type="component" value="Unassembled WGS sequence"/>
</dbReference>
<dbReference type="InterPro" id="IPR002586">
    <property type="entry name" value="CobQ/CobB/MinD/ParA_Nub-bd_dom"/>
</dbReference>
<dbReference type="InterPro" id="IPR050678">
    <property type="entry name" value="DNA_Partitioning_ATPase"/>
</dbReference>